<dbReference type="AlphaFoldDB" id="A0A2R5LBH4"/>
<dbReference type="SUPFAM" id="SSF50729">
    <property type="entry name" value="PH domain-like"/>
    <property type="match status" value="1"/>
</dbReference>
<feature type="compositionally biased region" description="Polar residues" evidence="7">
    <location>
        <begin position="253"/>
        <end position="268"/>
    </location>
</feature>
<keyword evidence="4" id="KW-0963">Cytoplasm</keyword>
<dbReference type="SUPFAM" id="SSF50044">
    <property type="entry name" value="SH3-domain"/>
    <property type="match status" value="1"/>
</dbReference>
<comment type="subcellular location">
    <subcellularLocation>
        <location evidence="1">Cytoplasm</location>
    </subcellularLocation>
</comment>
<dbReference type="Gene3D" id="2.30.29.30">
    <property type="entry name" value="Pleckstrin-homology domain (PH domain)/Phosphotyrosine-binding domain (PTB)"/>
    <property type="match status" value="1"/>
</dbReference>
<dbReference type="InterPro" id="IPR036028">
    <property type="entry name" value="SH3-like_dom_sf"/>
</dbReference>
<evidence type="ECO:0000313" key="10">
    <source>
        <dbReference type="EMBL" id="MBY06881.1"/>
    </source>
</evidence>
<dbReference type="InterPro" id="IPR001452">
    <property type="entry name" value="SH3_domain"/>
</dbReference>
<evidence type="ECO:0000256" key="2">
    <source>
        <dbReference type="ARBA" id="ARBA00005864"/>
    </source>
</evidence>
<evidence type="ECO:0000256" key="4">
    <source>
        <dbReference type="ARBA" id="ARBA00022490"/>
    </source>
</evidence>
<accession>A0A2R5LBH4</accession>
<dbReference type="EMBL" id="GGLE01002755">
    <property type="protein sequence ID" value="MBY06881.1"/>
    <property type="molecule type" value="Transcribed_RNA"/>
</dbReference>
<reference evidence="10" key="1">
    <citation type="submission" date="2018-03" db="EMBL/GenBank/DDBJ databases">
        <title>The relapsing fever spirochete Borrelia turicatae persists in the highly oxidative environment of its soft-bodied tick vector.</title>
        <authorList>
            <person name="Bourret T.J."/>
            <person name="Boyle W.K."/>
            <person name="Valenzuela J.G."/>
            <person name="Oliveira F."/>
            <person name="Lopez J.E."/>
        </authorList>
    </citation>
    <scope>NUCLEOTIDE SEQUENCE</scope>
    <source>
        <strain evidence="10">Kansas strain/isolate</strain>
        <tissue evidence="10">Salivary glands</tissue>
    </source>
</reference>
<dbReference type="InterPro" id="IPR037781">
    <property type="entry name" value="SKAP_fam"/>
</dbReference>
<evidence type="ECO:0000256" key="3">
    <source>
        <dbReference type="ARBA" id="ARBA00022443"/>
    </source>
</evidence>
<keyword evidence="3 6" id="KW-0728">SH3 domain</keyword>
<organism evidence="10">
    <name type="scientific">Ornithodoros turicata</name>
    <dbReference type="NCBI Taxonomy" id="34597"/>
    <lineage>
        <taxon>Eukaryota</taxon>
        <taxon>Metazoa</taxon>
        <taxon>Ecdysozoa</taxon>
        <taxon>Arthropoda</taxon>
        <taxon>Chelicerata</taxon>
        <taxon>Arachnida</taxon>
        <taxon>Acari</taxon>
        <taxon>Parasitiformes</taxon>
        <taxon>Ixodida</taxon>
        <taxon>Ixodoidea</taxon>
        <taxon>Argasidae</taxon>
        <taxon>Ornithodorinae</taxon>
        <taxon>Ornithodoros</taxon>
    </lineage>
</organism>
<keyword evidence="5" id="KW-0597">Phosphoprotein</keyword>
<dbReference type="PROSITE" id="PS50003">
    <property type="entry name" value="PH_DOMAIN"/>
    <property type="match status" value="1"/>
</dbReference>
<feature type="region of interest" description="Disordered" evidence="7">
    <location>
        <begin position="235"/>
        <end position="285"/>
    </location>
</feature>
<evidence type="ECO:0000256" key="6">
    <source>
        <dbReference type="PROSITE-ProRule" id="PRU00192"/>
    </source>
</evidence>
<dbReference type="GO" id="GO:0005886">
    <property type="term" value="C:plasma membrane"/>
    <property type="evidence" value="ECO:0007669"/>
    <property type="project" value="TreeGrafter"/>
</dbReference>
<protein>
    <submittedName>
        <fullName evidence="10">Putative src kinase-associated phosphoprotein 2</fullName>
    </submittedName>
</protein>
<evidence type="ECO:0000256" key="1">
    <source>
        <dbReference type="ARBA" id="ARBA00004496"/>
    </source>
</evidence>
<comment type="similarity">
    <text evidence="2">Belongs to the SKAP family.</text>
</comment>
<dbReference type="SMART" id="SM00233">
    <property type="entry name" value="PH"/>
    <property type="match status" value="1"/>
</dbReference>
<keyword evidence="10" id="KW-0418">Kinase</keyword>
<feature type="domain" description="PH" evidence="9">
    <location>
        <begin position="131"/>
        <end position="234"/>
    </location>
</feature>
<sequence length="363" mass="41264">MSRSNERLRDVLQETKHFLAATLEGESLSPSVFLTRGKLLQKLEQLEKDVPHLFYVMGSPSRQLSSPYVDMQAGVALPTSQDSSLEYVYSDTAVTMDGGSEETQVENRSFLEEDEVLGIPIIDVPASDLSKAEKTGYLEKKGKERLGGLLSTYQRRWCAIRDGVLYIYDKPTDKRQRSHILLSKYEARPFPIKDSSKKDAIFEIVCPGRKTYQFVAFNTKDMKQWISAIERNSIKVTSPTSREEAPQPCEPPMSQTSPDEPPMSQTSPDEPPTSPDLSYEDLSTEPLYEDGESFLEREEKEDWYMGLWDCIGDHPDELSFKRGDLLKAVSREHPAWWLAQTQHGETGLVPSSYLMNAFERVEE</sequence>
<proteinExistence type="inferred from homology"/>
<dbReference type="PANTHER" id="PTHR15129">
    <property type="entry name" value="SRC-ASSOCIATED ADAPTOR PROTEIN"/>
    <property type="match status" value="1"/>
</dbReference>
<dbReference type="Pfam" id="PF00169">
    <property type="entry name" value="PH"/>
    <property type="match status" value="1"/>
</dbReference>
<evidence type="ECO:0000259" key="8">
    <source>
        <dbReference type="PROSITE" id="PS50002"/>
    </source>
</evidence>
<evidence type="ECO:0000256" key="7">
    <source>
        <dbReference type="SAM" id="MobiDB-lite"/>
    </source>
</evidence>
<dbReference type="PROSITE" id="PS50002">
    <property type="entry name" value="SH3"/>
    <property type="match status" value="1"/>
</dbReference>
<feature type="domain" description="SH3" evidence="8">
    <location>
        <begin position="299"/>
        <end position="359"/>
    </location>
</feature>
<dbReference type="Gene3D" id="2.30.30.40">
    <property type="entry name" value="SH3 Domains"/>
    <property type="match status" value="1"/>
</dbReference>
<dbReference type="GO" id="GO:0016301">
    <property type="term" value="F:kinase activity"/>
    <property type="evidence" value="ECO:0007669"/>
    <property type="project" value="UniProtKB-KW"/>
</dbReference>
<dbReference type="PANTHER" id="PTHR15129:SF0">
    <property type="entry name" value="SH3 DOMAIN-CONTAINING PROTEIN"/>
    <property type="match status" value="1"/>
</dbReference>
<dbReference type="InterPro" id="IPR011993">
    <property type="entry name" value="PH-like_dom_sf"/>
</dbReference>
<dbReference type="SMART" id="SM00326">
    <property type="entry name" value="SH3"/>
    <property type="match status" value="1"/>
</dbReference>
<evidence type="ECO:0000259" key="9">
    <source>
        <dbReference type="PROSITE" id="PS50003"/>
    </source>
</evidence>
<dbReference type="Pfam" id="PF14604">
    <property type="entry name" value="SH3_9"/>
    <property type="match status" value="1"/>
</dbReference>
<keyword evidence="10" id="KW-0808">Transferase</keyword>
<dbReference type="PRINTS" id="PR00452">
    <property type="entry name" value="SH3DOMAIN"/>
</dbReference>
<dbReference type="GO" id="GO:0005737">
    <property type="term" value="C:cytoplasm"/>
    <property type="evidence" value="ECO:0007669"/>
    <property type="project" value="UniProtKB-SubCell"/>
</dbReference>
<dbReference type="InterPro" id="IPR001849">
    <property type="entry name" value="PH_domain"/>
</dbReference>
<name>A0A2R5LBH4_9ACAR</name>
<evidence type="ECO:0000256" key="5">
    <source>
        <dbReference type="ARBA" id="ARBA00022553"/>
    </source>
</evidence>